<evidence type="ECO:0000313" key="2">
    <source>
        <dbReference type="EMBL" id="PPJ55325.1"/>
    </source>
</evidence>
<feature type="transmembrane region" description="Helical" evidence="1">
    <location>
        <begin position="143"/>
        <end position="168"/>
    </location>
</feature>
<organism evidence="2 3">
    <name type="scientific">Cercospora berteroae</name>
    <dbReference type="NCBI Taxonomy" id="357750"/>
    <lineage>
        <taxon>Eukaryota</taxon>
        <taxon>Fungi</taxon>
        <taxon>Dikarya</taxon>
        <taxon>Ascomycota</taxon>
        <taxon>Pezizomycotina</taxon>
        <taxon>Dothideomycetes</taxon>
        <taxon>Dothideomycetidae</taxon>
        <taxon>Mycosphaerellales</taxon>
        <taxon>Mycosphaerellaceae</taxon>
        <taxon>Cercospora</taxon>
    </lineage>
</organism>
<accession>A0A2S6C6H0</accession>
<evidence type="ECO:0008006" key="4">
    <source>
        <dbReference type="Google" id="ProtNLM"/>
    </source>
</evidence>
<comment type="caution">
    <text evidence="2">The sequence shown here is derived from an EMBL/GenBank/DDBJ whole genome shotgun (WGS) entry which is preliminary data.</text>
</comment>
<dbReference type="EMBL" id="PNEN01000544">
    <property type="protein sequence ID" value="PPJ55325.1"/>
    <property type="molecule type" value="Genomic_DNA"/>
</dbReference>
<dbReference type="AlphaFoldDB" id="A0A2S6C6H0"/>
<feature type="transmembrane region" description="Helical" evidence="1">
    <location>
        <begin position="12"/>
        <end position="36"/>
    </location>
</feature>
<dbReference type="OrthoDB" id="5282602at2759"/>
<evidence type="ECO:0000256" key="1">
    <source>
        <dbReference type="SAM" id="Phobius"/>
    </source>
</evidence>
<proteinExistence type="predicted"/>
<reference evidence="3" key="1">
    <citation type="journal article" date="2017" name="bioRxiv">
        <title>Conservation of a gene cluster reveals novel cercosporin biosynthetic mechanisms and extends production to the genus Colletotrichum.</title>
        <authorList>
            <person name="de Jonge R."/>
            <person name="Ebert M.K."/>
            <person name="Huitt-Roehl C.R."/>
            <person name="Pal P."/>
            <person name="Suttle J.C."/>
            <person name="Spanner R.E."/>
            <person name="Neubauer J.D."/>
            <person name="Jurick W.M.II."/>
            <person name="Stott K.A."/>
            <person name="Secor G.A."/>
            <person name="Thomma B.P.H.J."/>
            <person name="Van de Peer Y."/>
            <person name="Townsend C.A."/>
            <person name="Bolton M.D."/>
        </authorList>
    </citation>
    <scope>NUCLEOTIDE SEQUENCE [LARGE SCALE GENOMIC DNA]</scope>
    <source>
        <strain evidence="3">CBS538.71</strain>
    </source>
</reference>
<keyword evidence="1" id="KW-0812">Transmembrane</keyword>
<feature type="transmembrane region" description="Helical" evidence="1">
    <location>
        <begin position="56"/>
        <end position="78"/>
    </location>
</feature>
<feature type="transmembrane region" description="Helical" evidence="1">
    <location>
        <begin position="90"/>
        <end position="109"/>
    </location>
</feature>
<keyword evidence="1" id="KW-1133">Transmembrane helix</keyword>
<keyword evidence="1" id="KW-0472">Membrane</keyword>
<dbReference type="PROSITE" id="PS51257">
    <property type="entry name" value="PROKAR_LIPOPROTEIN"/>
    <property type="match status" value="1"/>
</dbReference>
<protein>
    <recommendedName>
        <fullName evidence="4">MARVEL domain-containing protein</fullName>
    </recommendedName>
</protein>
<gene>
    <name evidence="2" type="ORF">CBER1_06425</name>
</gene>
<sequence length="185" mass="20768">MADTRWRGWSSGIRWVLVAIFLMSLVTWAIGCAFTARFANAEIGDAPYYRRISTAVLYFYAAGFPMATMLAAAIDFVLYMRGWLSPVVSIIWSIIAFGAWLWVLLMWGVTEWSPDTGGVLDLYMYDYGVDNMDWDFVYGSGLFYSRISTGGVAAFLTLVQLSFAARAVDLERKERKARVGKLEGA</sequence>
<evidence type="ECO:0000313" key="3">
    <source>
        <dbReference type="Proteomes" id="UP000237631"/>
    </source>
</evidence>
<dbReference type="Proteomes" id="UP000237631">
    <property type="component" value="Unassembled WGS sequence"/>
</dbReference>
<keyword evidence="3" id="KW-1185">Reference proteome</keyword>
<name>A0A2S6C6H0_9PEZI</name>